<feature type="signal peptide" evidence="1">
    <location>
        <begin position="1"/>
        <end position="28"/>
    </location>
</feature>
<keyword evidence="1" id="KW-0732">Signal</keyword>
<proteinExistence type="predicted"/>
<dbReference type="Proteomes" id="UP000257067">
    <property type="component" value="Unassembled WGS sequence"/>
</dbReference>
<dbReference type="InterPro" id="IPR005546">
    <property type="entry name" value="Autotransporte_beta"/>
</dbReference>
<gene>
    <name evidence="3" type="ORF">CQA62_02725</name>
</gene>
<organism evidence="3 4">
    <name type="scientific">Helicobacter cholecystus</name>
    <dbReference type="NCBI Taxonomy" id="45498"/>
    <lineage>
        <taxon>Bacteria</taxon>
        <taxon>Pseudomonadati</taxon>
        <taxon>Campylobacterota</taxon>
        <taxon>Epsilonproteobacteria</taxon>
        <taxon>Campylobacterales</taxon>
        <taxon>Helicobacteraceae</taxon>
        <taxon>Helicobacter</taxon>
    </lineage>
</organism>
<dbReference type="NCBIfam" id="TIGR01414">
    <property type="entry name" value="autotrans_barl"/>
    <property type="match status" value="1"/>
</dbReference>
<dbReference type="InterPro" id="IPR036709">
    <property type="entry name" value="Autotransporte_beta_dom_sf"/>
</dbReference>
<dbReference type="AlphaFoldDB" id="A0A3D8IWB4"/>
<protein>
    <submittedName>
        <fullName evidence="3">Autotransporter outer membrane beta-barrel domain-containing protein</fullName>
    </submittedName>
</protein>
<dbReference type="InterPro" id="IPR006315">
    <property type="entry name" value="OM_autotransptr_brl_dom"/>
</dbReference>
<dbReference type="GO" id="GO:0019867">
    <property type="term" value="C:outer membrane"/>
    <property type="evidence" value="ECO:0007669"/>
    <property type="project" value="InterPro"/>
</dbReference>
<feature type="domain" description="Autotransporter" evidence="2">
    <location>
        <begin position="65"/>
        <end position="335"/>
    </location>
</feature>
<evidence type="ECO:0000256" key="1">
    <source>
        <dbReference type="SAM" id="SignalP"/>
    </source>
</evidence>
<dbReference type="Gene3D" id="2.40.128.130">
    <property type="entry name" value="Autotransporter beta-domain"/>
    <property type="match status" value="1"/>
</dbReference>
<feature type="chain" id="PRO_5017649442" evidence="1">
    <location>
        <begin position="29"/>
        <end position="358"/>
    </location>
</feature>
<accession>A0A3D8IWB4</accession>
<name>A0A3D8IWB4_9HELI</name>
<reference evidence="3 4" key="1">
    <citation type="submission" date="2018-04" db="EMBL/GenBank/DDBJ databases">
        <title>Novel Campyloabacter and Helicobacter Species and Strains.</title>
        <authorList>
            <person name="Mannion A.J."/>
            <person name="Shen Z."/>
            <person name="Fox J.G."/>
        </authorList>
    </citation>
    <scope>NUCLEOTIDE SEQUENCE [LARGE SCALE GENOMIC DNA]</scope>
    <source>
        <strain evidence="3 4">ATCC 700242</strain>
    </source>
</reference>
<keyword evidence="4" id="KW-1185">Reference proteome</keyword>
<dbReference type="SUPFAM" id="SSF103515">
    <property type="entry name" value="Autotransporter"/>
    <property type="match status" value="1"/>
</dbReference>
<dbReference type="OrthoDB" id="5330045at2"/>
<evidence type="ECO:0000313" key="3">
    <source>
        <dbReference type="EMBL" id="RDU69579.1"/>
    </source>
</evidence>
<evidence type="ECO:0000259" key="2">
    <source>
        <dbReference type="PROSITE" id="PS51208"/>
    </source>
</evidence>
<dbReference type="Pfam" id="PF03797">
    <property type="entry name" value="Autotransporter"/>
    <property type="match status" value="1"/>
</dbReference>
<comment type="caution">
    <text evidence="3">The sequence shown here is derived from an EMBL/GenBank/DDBJ whole genome shotgun (WGS) entry which is preliminary data.</text>
</comment>
<dbReference type="EMBL" id="NXLU01000002">
    <property type="protein sequence ID" value="RDU69579.1"/>
    <property type="molecule type" value="Genomic_DNA"/>
</dbReference>
<dbReference type="PROSITE" id="PS51208">
    <property type="entry name" value="AUTOTRANSPORTER"/>
    <property type="match status" value="1"/>
</dbReference>
<sequence length="358" mass="41353">MQNPKSYKGSNLKKRLMCLLFFSLFAYGQTHQDTYSIMTTLLRSNYLIFKTHTLTTFSRLGELRDQELDNTVWISENFGFLRLQEGNGNNQNIQSYNNLLLGLDTSIAIRKSRFFVGGYLDIITDDSQSNGVDGSLQSYGLGAYLGYMNAYRFYLNLNMQYYYLASDYRLWGEKVDKMDTHNFYLGVEVGQRFALTYSFDPGYFFWEPSLSMHTGYLPRSTNSFPNGLYGRIAHLVPFALDARVAFGREFNSIYRGDIKGGISLGYDNRLGGDILINDFGELIERNNKSDWRIGLFLESDFILNQYLRFFFRSESTFLGDFNVTYQASLGIRFYFGKIATSSLKVKSNNTYWQNEGLQ</sequence>
<evidence type="ECO:0000313" key="4">
    <source>
        <dbReference type="Proteomes" id="UP000257067"/>
    </source>
</evidence>